<proteinExistence type="predicted"/>
<feature type="transmembrane region" description="Helical" evidence="2">
    <location>
        <begin position="214"/>
        <end position="234"/>
    </location>
</feature>
<protein>
    <submittedName>
        <fullName evidence="4">Uncharacterized protein LOC101846607</fullName>
    </submittedName>
</protein>
<feature type="compositionally biased region" description="Basic and acidic residues" evidence="1">
    <location>
        <begin position="159"/>
        <end position="169"/>
    </location>
</feature>
<dbReference type="RefSeq" id="XP_012943947.1">
    <property type="nucleotide sequence ID" value="XM_013088493.2"/>
</dbReference>
<gene>
    <name evidence="4" type="primary">LOC101846607</name>
</gene>
<keyword evidence="3" id="KW-1185">Reference proteome</keyword>
<sequence length="235" mass="26546">MDQICDNIHYLQNNEECERQARADFEPCVARKVQYFQTQMIAMEGEMTHVPHSQRIEATMRLGCSFTQDITDCLRDPYSKYCPEHMTNLLLDVVQNFMPPACVGMGYEDKSYPYPQGDYDPDDDDEDYGDNRHDFTHTDIVIGSGKESPSGDADDDDDVRNSYEDRESNVKQPNPGYRVNKPSSGNEGVIGAARSEGKGDDDDENGQGRVVMDVPTFFVFITLCVLSISSLSWMC</sequence>
<keyword evidence="2" id="KW-0472">Membrane</keyword>
<reference evidence="4" key="1">
    <citation type="submission" date="2025-08" db="UniProtKB">
        <authorList>
            <consortium name="RefSeq"/>
        </authorList>
    </citation>
    <scope>IDENTIFICATION</scope>
</reference>
<evidence type="ECO:0000256" key="2">
    <source>
        <dbReference type="SAM" id="Phobius"/>
    </source>
</evidence>
<evidence type="ECO:0000313" key="4">
    <source>
        <dbReference type="RefSeq" id="XP_012943947.1"/>
    </source>
</evidence>
<evidence type="ECO:0000256" key="1">
    <source>
        <dbReference type="SAM" id="MobiDB-lite"/>
    </source>
</evidence>
<name>A0ABM1AAF6_APLCA</name>
<dbReference type="GeneID" id="101846607"/>
<evidence type="ECO:0000313" key="3">
    <source>
        <dbReference type="Proteomes" id="UP000694888"/>
    </source>
</evidence>
<organism evidence="3 4">
    <name type="scientific">Aplysia californica</name>
    <name type="common">California sea hare</name>
    <dbReference type="NCBI Taxonomy" id="6500"/>
    <lineage>
        <taxon>Eukaryota</taxon>
        <taxon>Metazoa</taxon>
        <taxon>Spiralia</taxon>
        <taxon>Lophotrochozoa</taxon>
        <taxon>Mollusca</taxon>
        <taxon>Gastropoda</taxon>
        <taxon>Heterobranchia</taxon>
        <taxon>Euthyneura</taxon>
        <taxon>Tectipleura</taxon>
        <taxon>Aplysiida</taxon>
        <taxon>Aplysioidea</taxon>
        <taxon>Aplysiidae</taxon>
        <taxon>Aplysia</taxon>
    </lineage>
</organism>
<keyword evidence="2" id="KW-1133">Transmembrane helix</keyword>
<keyword evidence="2" id="KW-0812">Transmembrane</keyword>
<feature type="compositionally biased region" description="Acidic residues" evidence="1">
    <location>
        <begin position="119"/>
        <end position="128"/>
    </location>
</feature>
<accession>A0ABM1AAF6</accession>
<dbReference type="Proteomes" id="UP000694888">
    <property type="component" value="Unplaced"/>
</dbReference>
<feature type="region of interest" description="Disordered" evidence="1">
    <location>
        <begin position="108"/>
        <end position="207"/>
    </location>
</feature>